<dbReference type="PANTHER" id="PTHR12409">
    <property type="entry name" value="PREFOLDIN SUBUNIT 3"/>
    <property type="match status" value="1"/>
</dbReference>
<keyword evidence="6" id="KW-1185">Reference proteome</keyword>
<dbReference type="CDD" id="cd23156">
    <property type="entry name" value="Prefoldin_3"/>
    <property type="match status" value="1"/>
</dbReference>
<accession>U4LMD4</accession>
<dbReference type="GO" id="GO:0007021">
    <property type="term" value="P:tubulin complex assembly"/>
    <property type="evidence" value="ECO:0007669"/>
    <property type="project" value="TreeGrafter"/>
</dbReference>
<evidence type="ECO:0000256" key="3">
    <source>
        <dbReference type="PIRNR" id="PIRNR016396"/>
    </source>
</evidence>
<dbReference type="Proteomes" id="UP000018144">
    <property type="component" value="Unassembled WGS sequence"/>
</dbReference>
<feature type="coiled-coil region" evidence="4">
    <location>
        <begin position="126"/>
        <end position="160"/>
    </location>
</feature>
<dbReference type="GO" id="GO:0007017">
    <property type="term" value="P:microtubule-based process"/>
    <property type="evidence" value="ECO:0007669"/>
    <property type="project" value="TreeGrafter"/>
</dbReference>
<dbReference type="InterPro" id="IPR004127">
    <property type="entry name" value="Prefoldin_subunit_alpha"/>
</dbReference>
<dbReference type="PANTHER" id="PTHR12409:SF0">
    <property type="entry name" value="PREFOLDIN SUBUNIT 3"/>
    <property type="match status" value="1"/>
</dbReference>
<dbReference type="FunFam" id="1.10.287.370:FF:000014">
    <property type="entry name" value="Prefoldin subunit 3"/>
    <property type="match status" value="1"/>
</dbReference>
<keyword evidence="2 3" id="KW-0143">Chaperone</keyword>
<dbReference type="AlphaFoldDB" id="U4LMD4"/>
<sequence>MAEVTANPRGIPIAPFVEDVEAFVPDRTKIEENLAKFQEMIASKYQFMELNMQRRAQSLEEKIPDIRKTLDTVNFLSKRNSDKPLETLYELHDTLYAKAEVPGKLDEVYLWLGANVMLAYPIEEAKELLETKLKSAMSTLKNCNEDRDFLRQQITTLEVNTARLYNYDVTLKRKERIEAEEEAKLAKA</sequence>
<dbReference type="STRING" id="1076935.U4LMD4"/>
<dbReference type="Pfam" id="PF02996">
    <property type="entry name" value="Prefoldin"/>
    <property type="match status" value="1"/>
</dbReference>
<reference evidence="5 6" key="1">
    <citation type="journal article" date="2013" name="PLoS Genet.">
        <title>The genome and development-dependent transcriptomes of Pyronema confluens: a window into fungal evolution.</title>
        <authorList>
            <person name="Traeger S."/>
            <person name="Altegoer F."/>
            <person name="Freitag M."/>
            <person name="Gabaldon T."/>
            <person name="Kempken F."/>
            <person name="Kumar A."/>
            <person name="Marcet-Houben M."/>
            <person name="Poggeler S."/>
            <person name="Stajich J.E."/>
            <person name="Nowrousian M."/>
        </authorList>
    </citation>
    <scope>NUCLEOTIDE SEQUENCE [LARGE SCALE GENOMIC DNA]</scope>
    <source>
        <strain evidence="6">CBS 100304</strain>
        <tissue evidence="5">Vegetative mycelium</tissue>
    </source>
</reference>
<protein>
    <recommendedName>
        <fullName evidence="3">Prefoldin subunit 3</fullName>
    </recommendedName>
</protein>
<evidence type="ECO:0000256" key="2">
    <source>
        <dbReference type="ARBA" id="ARBA00023186"/>
    </source>
</evidence>
<keyword evidence="4" id="KW-0175">Coiled coil</keyword>
<evidence type="ECO:0000313" key="6">
    <source>
        <dbReference type="Proteomes" id="UP000018144"/>
    </source>
</evidence>
<evidence type="ECO:0000256" key="1">
    <source>
        <dbReference type="ARBA" id="ARBA00010048"/>
    </source>
</evidence>
<dbReference type="GO" id="GO:0016272">
    <property type="term" value="C:prefoldin complex"/>
    <property type="evidence" value="ECO:0007669"/>
    <property type="project" value="UniProtKB-UniRule"/>
</dbReference>
<dbReference type="InterPro" id="IPR009053">
    <property type="entry name" value="Prefoldin"/>
</dbReference>
<dbReference type="EMBL" id="HF936042">
    <property type="protein sequence ID" value="CCX33279.1"/>
    <property type="molecule type" value="Genomic_DNA"/>
</dbReference>
<dbReference type="InterPro" id="IPR016655">
    <property type="entry name" value="PFD3"/>
</dbReference>
<dbReference type="OMA" id="YNWDVAQ"/>
<dbReference type="GO" id="GO:0015631">
    <property type="term" value="F:tubulin binding"/>
    <property type="evidence" value="ECO:0007669"/>
    <property type="project" value="TreeGrafter"/>
</dbReference>
<comment type="function">
    <text evidence="3">Binds specifically to cytosolic chaperonin (c-CPN) and transfers target proteins to it. Binds to nascent polypeptide chain and promotes folding in an environment in which there are many competing pathways for nonnative proteins.</text>
</comment>
<dbReference type="GO" id="GO:0005737">
    <property type="term" value="C:cytoplasm"/>
    <property type="evidence" value="ECO:0007669"/>
    <property type="project" value="TreeGrafter"/>
</dbReference>
<dbReference type="GO" id="GO:0006457">
    <property type="term" value="P:protein folding"/>
    <property type="evidence" value="ECO:0007669"/>
    <property type="project" value="UniProtKB-UniRule"/>
</dbReference>
<dbReference type="SUPFAM" id="SSF46579">
    <property type="entry name" value="Prefoldin"/>
    <property type="match status" value="1"/>
</dbReference>
<evidence type="ECO:0000313" key="5">
    <source>
        <dbReference type="EMBL" id="CCX33279.1"/>
    </source>
</evidence>
<dbReference type="Gene3D" id="1.10.287.370">
    <property type="match status" value="1"/>
</dbReference>
<gene>
    <name evidence="5" type="ORF">PCON_14319</name>
</gene>
<proteinExistence type="inferred from homology"/>
<dbReference type="PIRSF" id="PIRSF016396">
    <property type="entry name" value="Prefoldin_subunit_3"/>
    <property type="match status" value="1"/>
</dbReference>
<name>U4LMD4_PYROM</name>
<evidence type="ECO:0000256" key="4">
    <source>
        <dbReference type="SAM" id="Coils"/>
    </source>
</evidence>
<organism evidence="5 6">
    <name type="scientific">Pyronema omphalodes (strain CBS 100304)</name>
    <name type="common">Pyronema confluens</name>
    <dbReference type="NCBI Taxonomy" id="1076935"/>
    <lineage>
        <taxon>Eukaryota</taxon>
        <taxon>Fungi</taxon>
        <taxon>Dikarya</taxon>
        <taxon>Ascomycota</taxon>
        <taxon>Pezizomycotina</taxon>
        <taxon>Pezizomycetes</taxon>
        <taxon>Pezizales</taxon>
        <taxon>Pyronemataceae</taxon>
        <taxon>Pyronema</taxon>
    </lineage>
</organism>
<comment type="similarity">
    <text evidence="1 3">Belongs to the prefoldin subunit alpha family.</text>
</comment>
<dbReference type="OrthoDB" id="6375174at2759"/>
<dbReference type="eggNOG" id="KOG3313">
    <property type="taxonomic scope" value="Eukaryota"/>
</dbReference>
<comment type="subunit">
    <text evidence="3">Heterohexamer of two PFD-alpha type and four PFD-beta type subunits.</text>
</comment>